<gene>
    <name evidence="11" type="ORF">GCM10009431_27370</name>
</gene>
<dbReference type="InterPro" id="IPR022749">
    <property type="entry name" value="D12N6_MeTrfase_N"/>
</dbReference>
<feature type="compositionally biased region" description="Polar residues" evidence="8">
    <location>
        <begin position="460"/>
        <end position="493"/>
    </location>
</feature>
<dbReference type="InterPro" id="IPR038333">
    <property type="entry name" value="T1MK-like_N_sf"/>
</dbReference>
<evidence type="ECO:0000256" key="6">
    <source>
        <dbReference type="ARBA" id="ARBA00022747"/>
    </source>
</evidence>
<dbReference type="Pfam" id="PF12161">
    <property type="entry name" value="HsdM_N"/>
    <property type="match status" value="1"/>
</dbReference>
<keyword evidence="6" id="KW-0680">Restriction system</keyword>
<evidence type="ECO:0000256" key="5">
    <source>
        <dbReference type="ARBA" id="ARBA00022691"/>
    </source>
</evidence>
<dbReference type="EC" id="2.1.1.72" evidence="2"/>
<evidence type="ECO:0000256" key="4">
    <source>
        <dbReference type="ARBA" id="ARBA00022679"/>
    </source>
</evidence>
<comment type="caution">
    <text evidence="11">The sequence shown here is derived from an EMBL/GenBank/DDBJ whole genome shotgun (WGS) entry which is preliminary data.</text>
</comment>
<dbReference type="Proteomes" id="UP001500736">
    <property type="component" value="Unassembled WGS sequence"/>
</dbReference>
<dbReference type="SUPFAM" id="SSF53335">
    <property type="entry name" value="S-adenosyl-L-methionine-dependent methyltransferases"/>
    <property type="match status" value="1"/>
</dbReference>
<name>A0ABP3V9D4_9FLAO</name>
<evidence type="ECO:0000256" key="8">
    <source>
        <dbReference type="SAM" id="MobiDB-lite"/>
    </source>
</evidence>
<evidence type="ECO:0000259" key="10">
    <source>
        <dbReference type="Pfam" id="PF12161"/>
    </source>
</evidence>
<dbReference type="Gene3D" id="3.40.50.150">
    <property type="entry name" value="Vaccinia Virus protein VP39"/>
    <property type="match status" value="1"/>
</dbReference>
<keyword evidence="3 11" id="KW-0489">Methyltransferase</keyword>
<organism evidence="11 12">
    <name type="scientific">Gaetbulibacter jejuensis</name>
    <dbReference type="NCBI Taxonomy" id="584607"/>
    <lineage>
        <taxon>Bacteria</taxon>
        <taxon>Pseudomonadati</taxon>
        <taxon>Bacteroidota</taxon>
        <taxon>Flavobacteriia</taxon>
        <taxon>Flavobacteriales</taxon>
        <taxon>Flavobacteriaceae</taxon>
        <taxon>Gaetbulibacter</taxon>
    </lineage>
</organism>
<feature type="domain" description="N6 adenine-specific DNA methyltransferase N-terminal" evidence="10">
    <location>
        <begin position="13"/>
        <end position="144"/>
    </location>
</feature>
<dbReference type="PRINTS" id="PR00507">
    <property type="entry name" value="N12N6MTFRASE"/>
</dbReference>
<dbReference type="GO" id="GO:0008168">
    <property type="term" value="F:methyltransferase activity"/>
    <property type="evidence" value="ECO:0007669"/>
    <property type="project" value="UniProtKB-KW"/>
</dbReference>
<dbReference type="InterPro" id="IPR002052">
    <property type="entry name" value="DNA_methylase_N6_adenine_CS"/>
</dbReference>
<comment type="catalytic activity">
    <reaction evidence="7">
        <text>a 2'-deoxyadenosine in DNA + S-adenosyl-L-methionine = an N(6)-methyl-2'-deoxyadenosine in DNA + S-adenosyl-L-homocysteine + H(+)</text>
        <dbReference type="Rhea" id="RHEA:15197"/>
        <dbReference type="Rhea" id="RHEA-COMP:12418"/>
        <dbReference type="Rhea" id="RHEA-COMP:12419"/>
        <dbReference type="ChEBI" id="CHEBI:15378"/>
        <dbReference type="ChEBI" id="CHEBI:57856"/>
        <dbReference type="ChEBI" id="CHEBI:59789"/>
        <dbReference type="ChEBI" id="CHEBI:90615"/>
        <dbReference type="ChEBI" id="CHEBI:90616"/>
        <dbReference type="EC" id="2.1.1.72"/>
    </reaction>
</comment>
<dbReference type="EMBL" id="BAAAGF010000004">
    <property type="protein sequence ID" value="GAA0748605.1"/>
    <property type="molecule type" value="Genomic_DNA"/>
</dbReference>
<dbReference type="PANTHER" id="PTHR42998:SF1">
    <property type="entry name" value="TYPE I RESTRICTION ENZYME HINDI METHYLASE SUBUNIT"/>
    <property type="match status" value="1"/>
</dbReference>
<evidence type="ECO:0000313" key="11">
    <source>
        <dbReference type="EMBL" id="GAA0748605.1"/>
    </source>
</evidence>
<dbReference type="PROSITE" id="PS00092">
    <property type="entry name" value="N6_MTASE"/>
    <property type="match status" value="1"/>
</dbReference>
<accession>A0ABP3V9D4</accession>
<keyword evidence="4" id="KW-0808">Transferase</keyword>
<reference evidence="12" key="1">
    <citation type="journal article" date="2019" name="Int. J. Syst. Evol. Microbiol.">
        <title>The Global Catalogue of Microorganisms (GCM) 10K type strain sequencing project: providing services to taxonomists for standard genome sequencing and annotation.</title>
        <authorList>
            <consortium name="The Broad Institute Genomics Platform"/>
            <consortium name="The Broad Institute Genome Sequencing Center for Infectious Disease"/>
            <person name="Wu L."/>
            <person name="Ma J."/>
        </authorList>
    </citation>
    <scope>NUCLEOTIDE SEQUENCE [LARGE SCALE GENOMIC DNA]</scope>
    <source>
        <strain evidence="12">JCM 15976</strain>
    </source>
</reference>
<dbReference type="GO" id="GO:0032259">
    <property type="term" value="P:methylation"/>
    <property type="evidence" value="ECO:0007669"/>
    <property type="project" value="UniProtKB-KW"/>
</dbReference>
<dbReference type="Gene3D" id="1.20.1260.30">
    <property type="match status" value="1"/>
</dbReference>
<dbReference type="InterPro" id="IPR052916">
    <property type="entry name" value="Type-I_RE_MTase_Subunit"/>
</dbReference>
<dbReference type="RefSeq" id="WP_343799149.1">
    <property type="nucleotide sequence ID" value="NZ_BAAAGF010000004.1"/>
</dbReference>
<comment type="similarity">
    <text evidence="1">Belongs to the N(4)/N(6)-methyltransferase family.</text>
</comment>
<sequence length="581" mass="66086">MTKKQTKADINFEQELWKAANELRGAVAENQYKDYILPLIFLKHVSERYQGRKDELVEAFKDESSDYYTTDSEEQNYILEDPDEYLSKNTYIIPKEATWQFLQDNAEQDNIKVLVDDAFDVLDDTLAQYRPDLKGILPRIFVKSQLTPKQVAGLINLLANPKLSEKENPGSDILGRVYEYYIGKFAIAEGSGAGQFFTPSSIVRLMVEMIEPYQGKIFDNACGSGGMFVQSLKFLQAHGGDKKNISIYGQERYDGTLRLCKMNLALRDLSFDVKLGDSLLQDKFPDLKADYILVNPPFNVSQWHPEDLPENDPRLFGPKEEFTTDGNANFMWMQTFWNHLSDRGTAAVVMANGAMTSNNKGEKNVRQFMVDNGMVDCIVRLPDKLFLTTGIPACIFILSKNRDGKDGEHRERLNEVLFIDMSKLGRMESRKLRVFDEADLQKATDTYHAWRNVNTNQDVTLSTSSRAQSRDAGSQYNNKPLPKNVTSSDSRGTSELYREANETTASQPYKNIDGFCYSATIDDIAKQDYKLTPGIYVGTEAVEDDGIPFEDKMENLKAQLQEQFAKGNELQQQILENFEKL</sequence>
<evidence type="ECO:0000256" key="3">
    <source>
        <dbReference type="ARBA" id="ARBA00022603"/>
    </source>
</evidence>
<proteinExistence type="inferred from homology"/>
<dbReference type="InterPro" id="IPR003356">
    <property type="entry name" value="DNA_methylase_A-5"/>
</dbReference>
<evidence type="ECO:0000256" key="7">
    <source>
        <dbReference type="ARBA" id="ARBA00047942"/>
    </source>
</evidence>
<dbReference type="PANTHER" id="PTHR42998">
    <property type="entry name" value="TYPE I RESTRICTION ENZYME HINDVIIP M PROTEIN-RELATED"/>
    <property type="match status" value="1"/>
</dbReference>
<feature type="domain" description="DNA methylase adenine-specific" evidence="9">
    <location>
        <begin position="171"/>
        <end position="454"/>
    </location>
</feature>
<keyword evidence="5" id="KW-0949">S-adenosyl-L-methionine</keyword>
<keyword evidence="12" id="KW-1185">Reference proteome</keyword>
<evidence type="ECO:0000256" key="2">
    <source>
        <dbReference type="ARBA" id="ARBA00011900"/>
    </source>
</evidence>
<feature type="domain" description="DNA methylase adenine-specific" evidence="9">
    <location>
        <begin position="488"/>
        <end position="545"/>
    </location>
</feature>
<protein>
    <recommendedName>
        <fullName evidence="2">site-specific DNA-methyltransferase (adenine-specific)</fullName>
        <ecNumber evidence="2">2.1.1.72</ecNumber>
    </recommendedName>
</protein>
<evidence type="ECO:0000256" key="1">
    <source>
        <dbReference type="ARBA" id="ARBA00006594"/>
    </source>
</evidence>
<evidence type="ECO:0000259" key="9">
    <source>
        <dbReference type="Pfam" id="PF02384"/>
    </source>
</evidence>
<feature type="region of interest" description="Disordered" evidence="8">
    <location>
        <begin position="460"/>
        <end position="503"/>
    </location>
</feature>
<dbReference type="InterPro" id="IPR029063">
    <property type="entry name" value="SAM-dependent_MTases_sf"/>
</dbReference>
<dbReference type="Pfam" id="PF02384">
    <property type="entry name" value="N6_Mtase"/>
    <property type="match status" value="2"/>
</dbReference>
<evidence type="ECO:0000313" key="12">
    <source>
        <dbReference type="Proteomes" id="UP001500736"/>
    </source>
</evidence>